<dbReference type="InterPro" id="IPR036390">
    <property type="entry name" value="WH_DNA-bd_sf"/>
</dbReference>
<evidence type="ECO:0000256" key="4">
    <source>
        <dbReference type="PROSITE-ProRule" id="PRU00330"/>
    </source>
</evidence>
<dbReference type="PROSITE" id="PS50069">
    <property type="entry name" value="CULLIN_2"/>
    <property type="match status" value="2"/>
</dbReference>
<dbReference type="GO" id="GO:0031625">
    <property type="term" value="F:ubiquitin protein ligase binding"/>
    <property type="evidence" value="ECO:0007669"/>
    <property type="project" value="InterPro"/>
</dbReference>
<dbReference type="FunFam" id="1.10.10.10:FF:000014">
    <property type="entry name" value="Cullin 1"/>
    <property type="match status" value="1"/>
</dbReference>
<dbReference type="AlphaFoldDB" id="A0AAD5V505"/>
<dbReference type="SMART" id="SM00182">
    <property type="entry name" value="CULLIN"/>
    <property type="match status" value="1"/>
</dbReference>
<proteinExistence type="inferred from homology"/>
<sequence>MVNILGRQRNDEGIDLQSFTGKRLLEFLELSPKEYKSLFERPFLEMSGNHYQKESTAFLGTNSMSAYLKKVEEWLWKEETHFASCLNSETGRLLIEKCSRVLITEHLEHLCDSFPNLLDLGRKEDLERMYNLIVRLEVLNNKVLEAFRERFEVHIANGGQAALSNLAISDGVGSIAYVDTIFEIWHKYSEIAVQSFYKNVGFAASVERACKKFINMDAVTKDSLHDSPELLVDYADDILHNRTMTQDEVEYALNKVIVLLWFVDEKDLAQKSYAVRLSERLIPGDLVFVRRRNNGAINLQAFKSLFDSLGVSPKEYESLFEHPFLEMYGRHYQKESTAFLAINGVSAYLKKAEEWLRNEEANFASYSNCSSTGKLLIERCGHILISEHLKQFGDIFPDLLDPGRKEDLVRMFGLLARIEGSHNNNLKTFHKTFELYVANEGLAALSNLAIADDVEPSAYVDTIFEVWHKYSEISAQCFPRNVGLVASIDRACQKFINRNAVTKDSAYNSLKLLVDYADDLLRNKTMTPEEIEEALHKVIVLFRFVDDKDVLQESYAAKLSERLILGVRMHDEAEVLVIENFREICGFGFARRLTRMFADIETIEVSTTELTESMQPILRSDGLNATFKIKVLGPSFRQIFALHKTLAIPADILLTYERLLSEHYQTKHPGRKLTWLWYCSKNELHTNYLDKKYILITNSWQMVVLLQYNNNDTMSLEGLQVATGITKTHLEWVLTSLVRANILISREQGRYDLNKNFKSRKTRFKLEKQEFRVTQRDGLEAITENRKNALRATIVRIMKTRRTMEHQKLMQEVITLTSEKFVPAVPEIKKAIDYLLEVEYLRREQSSKDTIAYVA</sequence>
<dbReference type="InterPro" id="IPR001373">
    <property type="entry name" value="Cullin_N"/>
</dbReference>
<dbReference type="SUPFAM" id="SSF75632">
    <property type="entry name" value="Cullin homology domain"/>
    <property type="match status" value="2"/>
</dbReference>
<dbReference type="Pfam" id="PF10557">
    <property type="entry name" value="Cullin_Nedd8"/>
    <property type="match status" value="1"/>
</dbReference>
<dbReference type="InterPro" id="IPR016159">
    <property type="entry name" value="Cullin_repeat-like_dom_sf"/>
</dbReference>
<dbReference type="Gene3D" id="1.10.10.10">
    <property type="entry name" value="Winged helix-like DNA-binding domain superfamily/Winged helix DNA-binding domain"/>
    <property type="match status" value="1"/>
</dbReference>
<evidence type="ECO:0000313" key="8">
    <source>
        <dbReference type="Proteomes" id="UP001212997"/>
    </source>
</evidence>
<dbReference type="PANTHER" id="PTHR11932">
    <property type="entry name" value="CULLIN"/>
    <property type="match status" value="1"/>
</dbReference>
<protein>
    <recommendedName>
        <fullName evidence="6">Cullin family profile domain-containing protein</fullName>
    </recommendedName>
</protein>
<evidence type="ECO:0000256" key="5">
    <source>
        <dbReference type="RuleBase" id="RU003829"/>
    </source>
</evidence>
<dbReference type="Gene3D" id="1.20.1310.10">
    <property type="entry name" value="Cullin Repeats"/>
    <property type="match status" value="5"/>
</dbReference>
<dbReference type="SMART" id="SM00884">
    <property type="entry name" value="Cullin_Nedd8"/>
    <property type="match status" value="1"/>
</dbReference>
<gene>
    <name evidence="7" type="ORF">NLI96_g5473</name>
</gene>
<reference evidence="7" key="1">
    <citation type="submission" date="2022-07" db="EMBL/GenBank/DDBJ databases">
        <title>Genome Sequence of Physisporinus lineatus.</title>
        <authorList>
            <person name="Buettner E."/>
        </authorList>
    </citation>
    <scope>NUCLEOTIDE SEQUENCE</scope>
    <source>
        <strain evidence="7">VT162</strain>
    </source>
</reference>
<evidence type="ECO:0000256" key="3">
    <source>
        <dbReference type="ARBA" id="ARBA00022843"/>
    </source>
</evidence>
<dbReference type="InterPro" id="IPR045093">
    <property type="entry name" value="Cullin"/>
</dbReference>
<dbReference type="Gene3D" id="3.30.230.130">
    <property type="entry name" value="Cullin, Chain C, Domain 2"/>
    <property type="match status" value="1"/>
</dbReference>
<dbReference type="SUPFAM" id="SSF74788">
    <property type="entry name" value="Cullin repeat-like"/>
    <property type="match status" value="2"/>
</dbReference>
<dbReference type="Proteomes" id="UP001212997">
    <property type="component" value="Unassembled WGS sequence"/>
</dbReference>
<keyword evidence="8" id="KW-1185">Reference proteome</keyword>
<dbReference type="InterPro" id="IPR059120">
    <property type="entry name" value="Cullin-like_AB"/>
</dbReference>
<organism evidence="7 8">
    <name type="scientific">Meripilus lineatus</name>
    <dbReference type="NCBI Taxonomy" id="2056292"/>
    <lineage>
        <taxon>Eukaryota</taxon>
        <taxon>Fungi</taxon>
        <taxon>Dikarya</taxon>
        <taxon>Basidiomycota</taxon>
        <taxon>Agaricomycotina</taxon>
        <taxon>Agaricomycetes</taxon>
        <taxon>Polyporales</taxon>
        <taxon>Meripilaceae</taxon>
        <taxon>Meripilus</taxon>
    </lineage>
</organism>
<dbReference type="InterPro" id="IPR016158">
    <property type="entry name" value="Cullin_homology"/>
</dbReference>
<dbReference type="InterPro" id="IPR019559">
    <property type="entry name" value="Cullin_neddylation_domain"/>
</dbReference>
<dbReference type="InterPro" id="IPR036388">
    <property type="entry name" value="WH-like_DNA-bd_sf"/>
</dbReference>
<evidence type="ECO:0000256" key="2">
    <source>
        <dbReference type="ARBA" id="ARBA00022499"/>
    </source>
</evidence>
<keyword evidence="3" id="KW-0832">Ubl conjugation</keyword>
<feature type="domain" description="Cullin family profile" evidence="6">
    <location>
        <begin position="226"/>
        <end position="282"/>
    </location>
</feature>
<dbReference type="SUPFAM" id="SSF46785">
    <property type="entry name" value="Winged helix' DNA-binding domain"/>
    <property type="match status" value="1"/>
</dbReference>
<evidence type="ECO:0000313" key="7">
    <source>
        <dbReference type="EMBL" id="KAJ3484672.1"/>
    </source>
</evidence>
<dbReference type="Pfam" id="PF00888">
    <property type="entry name" value="Cullin"/>
    <property type="match status" value="2"/>
</dbReference>
<name>A0AAD5V505_9APHY</name>
<keyword evidence="2" id="KW-1017">Isopeptide bond</keyword>
<comment type="caution">
    <text evidence="7">The sequence shown here is derived from an EMBL/GenBank/DDBJ whole genome shotgun (WGS) entry which is preliminary data.</text>
</comment>
<evidence type="ECO:0000256" key="1">
    <source>
        <dbReference type="ARBA" id="ARBA00006019"/>
    </source>
</evidence>
<dbReference type="EMBL" id="JANAWD010000180">
    <property type="protein sequence ID" value="KAJ3484672.1"/>
    <property type="molecule type" value="Genomic_DNA"/>
</dbReference>
<dbReference type="InterPro" id="IPR036317">
    <property type="entry name" value="Cullin_homology_sf"/>
</dbReference>
<dbReference type="Pfam" id="PF26557">
    <property type="entry name" value="Cullin_AB"/>
    <property type="match status" value="1"/>
</dbReference>
<comment type="similarity">
    <text evidence="1 4 5">Belongs to the cullin family.</text>
</comment>
<evidence type="ECO:0000259" key="6">
    <source>
        <dbReference type="PROSITE" id="PS50069"/>
    </source>
</evidence>
<feature type="domain" description="Cullin family profile" evidence="6">
    <location>
        <begin position="508"/>
        <end position="738"/>
    </location>
</feature>
<dbReference type="GO" id="GO:0006511">
    <property type="term" value="P:ubiquitin-dependent protein catabolic process"/>
    <property type="evidence" value="ECO:0007669"/>
    <property type="project" value="InterPro"/>
</dbReference>
<accession>A0AAD5V505</accession>